<evidence type="ECO:0000259" key="23">
    <source>
        <dbReference type="PROSITE" id="PS50894"/>
    </source>
</evidence>
<dbReference type="InterPro" id="IPR036641">
    <property type="entry name" value="HPT_dom_sf"/>
</dbReference>
<evidence type="ECO:0000256" key="1">
    <source>
        <dbReference type="ARBA" id="ARBA00000085"/>
    </source>
</evidence>
<feature type="domain" description="CHASE" evidence="22">
    <location>
        <begin position="77"/>
        <end position="241"/>
    </location>
</feature>
<dbReference type="CDD" id="cd00130">
    <property type="entry name" value="PAS"/>
    <property type="match status" value="3"/>
</dbReference>
<evidence type="ECO:0000259" key="21">
    <source>
        <dbReference type="PROSITE" id="PS50113"/>
    </source>
</evidence>
<dbReference type="InterPro" id="IPR042240">
    <property type="entry name" value="CHASE_sf"/>
</dbReference>
<dbReference type="NCBIfam" id="TIGR00229">
    <property type="entry name" value="sensory_box"/>
    <property type="match status" value="4"/>
</dbReference>
<dbReference type="InterPro" id="IPR006189">
    <property type="entry name" value="CHASE_dom"/>
</dbReference>
<evidence type="ECO:0000256" key="11">
    <source>
        <dbReference type="ARBA" id="ARBA00022989"/>
    </source>
</evidence>
<dbReference type="InterPro" id="IPR036097">
    <property type="entry name" value="HisK_dim/P_sf"/>
</dbReference>
<feature type="transmembrane region" description="Helical" evidence="17">
    <location>
        <begin position="311"/>
        <end position="330"/>
    </location>
</feature>
<evidence type="ECO:0000256" key="5">
    <source>
        <dbReference type="ARBA" id="ARBA00022519"/>
    </source>
</evidence>
<dbReference type="InterPro" id="IPR011006">
    <property type="entry name" value="CheY-like_superfamily"/>
</dbReference>
<evidence type="ECO:0000313" key="24">
    <source>
        <dbReference type="EMBL" id="MCQ8127718.1"/>
    </source>
</evidence>
<evidence type="ECO:0000259" key="22">
    <source>
        <dbReference type="PROSITE" id="PS50839"/>
    </source>
</evidence>
<dbReference type="SMART" id="SM00448">
    <property type="entry name" value="REC"/>
    <property type="match status" value="1"/>
</dbReference>
<feature type="domain" description="PAC" evidence="21">
    <location>
        <begin position="831"/>
        <end position="883"/>
    </location>
</feature>
<dbReference type="InterPro" id="IPR003661">
    <property type="entry name" value="HisK_dim/P_dom"/>
</dbReference>
<feature type="domain" description="PAC" evidence="21">
    <location>
        <begin position="687"/>
        <end position="741"/>
    </location>
</feature>
<dbReference type="PROSITE" id="PS50113">
    <property type="entry name" value="PAC"/>
    <property type="match status" value="3"/>
</dbReference>
<dbReference type="PANTHER" id="PTHR43047">
    <property type="entry name" value="TWO-COMPONENT HISTIDINE PROTEIN KINASE"/>
    <property type="match status" value="1"/>
</dbReference>
<evidence type="ECO:0000256" key="7">
    <source>
        <dbReference type="ARBA" id="ARBA00022679"/>
    </source>
</evidence>
<sequence>MMDGRPDSHPLLRTTVFFGLCCLAFLLFGGQLAQLQAARASQRFEALTTRVIQHLQSRMEIYEYGLHGARGPFIVTDIDGMTRTRFQAYIASRDTEREFPGAHGFGFIRKVSSGQEAAFIAAEKARGRDDFQIKQLAPHNGDKLVIQYIEPEAVNSRAIGLDIASERRRREAAQRAIGEGVATLTRPITLVQAQGKVKQGFLFLLPVYRGHGSVPPADLRQQAAAGLVYTPLVIDEVLADFDFGGGEFSLALADAEREELPERFYASPGADGAEVSSLVNHIRLPMFGRVWLVEVKARPLFINNLNQTDPWRIVGGMLAVAALLSALLYMSQVSKMRSRQFRLEQARLAAIVANSSDAIIGTTLDGAVTSWNKAAEWIFGYPAEQAMGRRLADLIVPEALREHEAGLLARIIQGETIPHFNTQRCRRGGEPIDASVTISPIYDASGRVMGTAETIRDISQQQAAEARIRELNNALERQVVQRTAELEAARRDLQTLLDAVPSMIGYWDSNLINQFANRAYLDWFGIEPRRVKGMFIGDLMGAELYGLNRPHIEAALNGEKQIFERAIPRPDGSGLRYSQTQYLPDWVDGCVRGFYVIAYDVSEIVESRRKLADALRENELLSRTINEQLLISITDRAGRIREVNDNFCRLSGYSREELLGQNHRMVNSGLHPRTFWKSMWRTVSAGKAWRAEVCNRAKDGSLYWVDNMIAPIREADGGIDRYISVRTDITEKKRADAELARVNALLASVMSASTRVSIISTDRDGVIRLFNSGAEHMLGYCADEVVGKMTPALFHSAAEVERRGDELTGEYGEPIAGFRVFVHKAELEGFEAREWTYIHKDGSQVPVSLTVTAMRDQAGSIQGYLGIAKDISLLKKQQATIRRMLETSPIAVRVALRRDKRVVFVNQRFAELVQCERNRAVELDIRPYYADARELEAIDKRLEQGETVVDQLVQLQIPGWPADGIIWVLASYMPVDYEGQDAVLAWLYDVSELRNAKTAAEAANLAKSNFLAVMSHEIRTPMNAILALSGLLEEDALAKEQLDLVRGIGSAGRSLLTIINDILDFSKIEAGQLRIDLAPFSLKARLEHLDKLMGGLAAQKRLGWRIVLLADIPDRLCGDSLRLEQVLINLIGNAIKFTARGEVCLTVSSVERGAERARLRFDISDTGIGIGPDVFEQLFTPFTQAEASTTRRFGGTGLGLSICKRLVELMGGVIGVDSQPGQGSVFWFELPFEYADPLDPAAVPTFRSTQRGRRLTGLRILAVDDSDINLEVVKHLLLREAAQPVLVGDGGRALSILRDEPQGFDAVLMDMHMPVMDGFSVTRAIRNELNLRDLPVIAFSAGVLDEERKAMYDAGVNDFLSKPVERDQLVDCLQRWTANKRPETPPESGPELSEPGAFPTIAGIDRHQAEVQLDGDRQFFLELLERFVNGNATMVDQLVDKLARGERPAVIAELHKLKSQAGYIGAAAAGEAIVNLEAALMAGQANVDTLLKRFKEVFEALIGAARCYLEEKPPGAGRPTLDGAGDVDTAQLRILLERLAPLLADNMFSARSASREIEEMLAGSALAAPYRPVADSISLLKFQDAQTALASFRDGLCPHSSI</sequence>
<dbReference type="InterPro" id="IPR000700">
    <property type="entry name" value="PAS-assoc_C"/>
</dbReference>
<dbReference type="Proteomes" id="UP001524586">
    <property type="component" value="Unassembled WGS sequence"/>
</dbReference>
<evidence type="ECO:0000256" key="13">
    <source>
        <dbReference type="ARBA" id="ARBA00023136"/>
    </source>
</evidence>
<dbReference type="RefSeq" id="WP_256614068.1">
    <property type="nucleotide sequence ID" value="NZ_JANIBK010000014.1"/>
</dbReference>
<keyword evidence="9" id="KW-0418">Kinase</keyword>
<keyword evidence="8 17" id="KW-0812">Transmembrane</keyword>
<dbReference type="PANTHER" id="PTHR43047:SF64">
    <property type="entry name" value="HISTIDINE KINASE CONTAINING CHEY-HOMOLOGOUS RECEIVER DOMAIN AND PAS DOMAIN-RELATED"/>
    <property type="match status" value="1"/>
</dbReference>
<keyword evidence="13 17" id="KW-0472">Membrane</keyword>
<feature type="domain" description="PAS" evidence="20">
    <location>
        <begin position="631"/>
        <end position="672"/>
    </location>
</feature>
<dbReference type="Pfam" id="PF08447">
    <property type="entry name" value="PAS_3"/>
    <property type="match status" value="1"/>
</dbReference>
<evidence type="ECO:0000256" key="16">
    <source>
        <dbReference type="SAM" id="Coils"/>
    </source>
</evidence>
<evidence type="ECO:0000256" key="15">
    <source>
        <dbReference type="PROSITE-ProRule" id="PRU00169"/>
    </source>
</evidence>
<dbReference type="Pfam" id="PF00072">
    <property type="entry name" value="Response_reg"/>
    <property type="match status" value="1"/>
</dbReference>
<keyword evidence="16" id="KW-0175">Coiled coil</keyword>
<dbReference type="InterPro" id="IPR013767">
    <property type="entry name" value="PAS_fold"/>
</dbReference>
<evidence type="ECO:0000256" key="8">
    <source>
        <dbReference type="ARBA" id="ARBA00022692"/>
    </source>
</evidence>
<dbReference type="Pfam" id="PF01627">
    <property type="entry name" value="Hpt"/>
    <property type="match status" value="1"/>
</dbReference>
<feature type="domain" description="Response regulatory" evidence="19">
    <location>
        <begin position="1259"/>
        <end position="1377"/>
    </location>
</feature>
<dbReference type="PROSITE" id="PS50894">
    <property type="entry name" value="HPT"/>
    <property type="match status" value="1"/>
</dbReference>
<dbReference type="Gene3D" id="1.20.120.160">
    <property type="entry name" value="HPT domain"/>
    <property type="match status" value="1"/>
</dbReference>
<dbReference type="InterPro" id="IPR003594">
    <property type="entry name" value="HATPase_dom"/>
</dbReference>
<dbReference type="SUPFAM" id="SSF55874">
    <property type="entry name" value="ATPase domain of HSP90 chaperone/DNA topoisomerase II/histidine kinase"/>
    <property type="match status" value="1"/>
</dbReference>
<keyword evidence="10" id="KW-0067">ATP-binding</keyword>
<evidence type="ECO:0000259" key="20">
    <source>
        <dbReference type="PROSITE" id="PS50112"/>
    </source>
</evidence>
<dbReference type="InterPro" id="IPR004358">
    <property type="entry name" value="Sig_transdc_His_kin-like_C"/>
</dbReference>
<dbReference type="EMBL" id="JANIBK010000014">
    <property type="protein sequence ID" value="MCQ8127718.1"/>
    <property type="molecule type" value="Genomic_DNA"/>
</dbReference>
<dbReference type="EC" id="2.7.13.3" evidence="3"/>
<keyword evidence="25" id="KW-1185">Reference proteome</keyword>
<dbReference type="Pfam" id="PF13188">
    <property type="entry name" value="PAS_8"/>
    <property type="match status" value="1"/>
</dbReference>
<keyword evidence="4" id="KW-1003">Cell membrane</keyword>
<dbReference type="PRINTS" id="PR00344">
    <property type="entry name" value="BCTRLSENSOR"/>
</dbReference>
<dbReference type="CDD" id="cd17546">
    <property type="entry name" value="REC_hyHK_CKI1_RcsC-like"/>
    <property type="match status" value="1"/>
</dbReference>
<keyword evidence="5" id="KW-0997">Cell inner membrane</keyword>
<evidence type="ECO:0000256" key="14">
    <source>
        <dbReference type="PROSITE-ProRule" id="PRU00110"/>
    </source>
</evidence>
<dbReference type="PROSITE" id="PS50109">
    <property type="entry name" value="HIS_KIN"/>
    <property type="match status" value="1"/>
</dbReference>
<dbReference type="SMART" id="SM01079">
    <property type="entry name" value="CHASE"/>
    <property type="match status" value="1"/>
</dbReference>
<dbReference type="Pfam" id="PF00512">
    <property type="entry name" value="HisKA"/>
    <property type="match status" value="1"/>
</dbReference>
<evidence type="ECO:0000259" key="18">
    <source>
        <dbReference type="PROSITE" id="PS50109"/>
    </source>
</evidence>
<feature type="modified residue" description="Phosphohistidine" evidence="14">
    <location>
        <position position="1455"/>
    </location>
</feature>
<dbReference type="SUPFAM" id="SSF47384">
    <property type="entry name" value="Homodimeric domain of signal transducing histidine kinase"/>
    <property type="match status" value="1"/>
</dbReference>
<dbReference type="Pfam" id="PF02518">
    <property type="entry name" value="HATPase_c"/>
    <property type="match status" value="1"/>
</dbReference>
<feature type="domain" description="PAC" evidence="21">
    <location>
        <begin position="418"/>
        <end position="470"/>
    </location>
</feature>
<name>A0ABT1U1L8_9GAMM</name>
<dbReference type="Gene3D" id="1.10.287.130">
    <property type="match status" value="1"/>
</dbReference>
<dbReference type="PROSITE" id="PS50112">
    <property type="entry name" value="PAS"/>
    <property type="match status" value="3"/>
</dbReference>
<dbReference type="Gene3D" id="3.40.50.2300">
    <property type="match status" value="1"/>
</dbReference>
<accession>A0ABT1U1L8</accession>
<feature type="domain" description="HPt" evidence="23">
    <location>
        <begin position="1416"/>
        <end position="1508"/>
    </location>
</feature>
<feature type="modified residue" description="4-aspartylphosphate" evidence="15">
    <location>
        <position position="1310"/>
    </location>
</feature>
<dbReference type="InterPro" id="IPR013655">
    <property type="entry name" value="PAS_fold_3"/>
</dbReference>
<dbReference type="CDD" id="cd00082">
    <property type="entry name" value="HisKA"/>
    <property type="match status" value="1"/>
</dbReference>
<dbReference type="SMART" id="SM00086">
    <property type="entry name" value="PAC"/>
    <property type="match status" value="4"/>
</dbReference>
<dbReference type="Gene3D" id="3.30.450.350">
    <property type="entry name" value="CHASE domain"/>
    <property type="match status" value="1"/>
</dbReference>
<keyword evidence="12" id="KW-0902">Two-component regulatory system</keyword>
<feature type="domain" description="Histidine kinase" evidence="18">
    <location>
        <begin position="1013"/>
        <end position="1234"/>
    </location>
</feature>
<dbReference type="InterPro" id="IPR000014">
    <property type="entry name" value="PAS"/>
</dbReference>
<dbReference type="InterPro" id="IPR036890">
    <property type="entry name" value="HATPase_C_sf"/>
</dbReference>
<dbReference type="Pfam" id="PF13426">
    <property type="entry name" value="PAS_9"/>
    <property type="match status" value="1"/>
</dbReference>
<dbReference type="SUPFAM" id="SSF55785">
    <property type="entry name" value="PYP-like sensor domain (PAS domain)"/>
    <property type="match status" value="5"/>
</dbReference>
<dbReference type="InterPro" id="IPR013656">
    <property type="entry name" value="PAS_4"/>
</dbReference>
<gene>
    <name evidence="24" type="ORF">NP596_04520</name>
</gene>
<feature type="coiled-coil region" evidence="16">
    <location>
        <begin position="458"/>
        <end position="492"/>
    </location>
</feature>
<dbReference type="InterPro" id="IPR035965">
    <property type="entry name" value="PAS-like_dom_sf"/>
</dbReference>
<dbReference type="SUPFAM" id="SSF52172">
    <property type="entry name" value="CheY-like"/>
    <property type="match status" value="1"/>
</dbReference>
<dbReference type="InterPro" id="IPR005467">
    <property type="entry name" value="His_kinase_dom"/>
</dbReference>
<evidence type="ECO:0000259" key="19">
    <source>
        <dbReference type="PROSITE" id="PS50110"/>
    </source>
</evidence>
<evidence type="ECO:0000256" key="17">
    <source>
        <dbReference type="SAM" id="Phobius"/>
    </source>
</evidence>
<dbReference type="Pfam" id="PF00989">
    <property type="entry name" value="PAS"/>
    <property type="match status" value="1"/>
</dbReference>
<proteinExistence type="predicted"/>
<dbReference type="Gene3D" id="3.30.450.20">
    <property type="entry name" value="PAS domain"/>
    <property type="match status" value="5"/>
</dbReference>
<keyword evidence="6 15" id="KW-0597">Phosphoprotein</keyword>
<dbReference type="Pfam" id="PF03924">
    <property type="entry name" value="CHASE"/>
    <property type="match status" value="1"/>
</dbReference>
<dbReference type="InterPro" id="IPR001610">
    <property type="entry name" value="PAC"/>
</dbReference>
<evidence type="ECO:0000256" key="2">
    <source>
        <dbReference type="ARBA" id="ARBA00004429"/>
    </source>
</evidence>
<evidence type="ECO:0000256" key="3">
    <source>
        <dbReference type="ARBA" id="ARBA00012438"/>
    </source>
</evidence>
<dbReference type="CDD" id="cd16922">
    <property type="entry name" value="HATPase_EvgS-ArcB-TorS-like"/>
    <property type="match status" value="1"/>
</dbReference>
<dbReference type="PROSITE" id="PS50839">
    <property type="entry name" value="CHASE"/>
    <property type="match status" value="1"/>
</dbReference>
<dbReference type="SMART" id="SM00387">
    <property type="entry name" value="HATPase_c"/>
    <property type="match status" value="1"/>
</dbReference>
<feature type="domain" description="PAS" evidence="20">
    <location>
        <begin position="742"/>
        <end position="788"/>
    </location>
</feature>
<keyword evidence="7" id="KW-0808">Transferase</keyword>
<dbReference type="Gene3D" id="3.30.565.10">
    <property type="entry name" value="Histidine kinase-like ATPase, C-terminal domain"/>
    <property type="match status" value="1"/>
</dbReference>
<evidence type="ECO:0000256" key="6">
    <source>
        <dbReference type="ARBA" id="ARBA00022553"/>
    </source>
</evidence>
<organism evidence="24 25">
    <name type="scientific">Methylomonas rivi</name>
    <dbReference type="NCBI Taxonomy" id="2952226"/>
    <lineage>
        <taxon>Bacteria</taxon>
        <taxon>Pseudomonadati</taxon>
        <taxon>Pseudomonadota</taxon>
        <taxon>Gammaproteobacteria</taxon>
        <taxon>Methylococcales</taxon>
        <taxon>Methylococcaceae</taxon>
        <taxon>Methylomonas</taxon>
    </lineage>
</organism>
<evidence type="ECO:0000256" key="12">
    <source>
        <dbReference type="ARBA" id="ARBA00023012"/>
    </source>
</evidence>
<comment type="catalytic activity">
    <reaction evidence="1">
        <text>ATP + protein L-histidine = ADP + protein N-phospho-L-histidine.</text>
        <dbReference type="EC" id="2.7.13.3"/>
    </reaction>
</comment>
<keyword evidence="10" id="KW-0547">Nucleotide-binding</keyword>
<evidence type="ECO:0000256" key="4">
    <source>
        <dbReference type="ARBA" id="ARBA00022475"/>
    </source>
</evidence>
<dbReference type="InterPro" id="IPR001789">
    <property type="entry name" value="Sig_transdc_resp-reg_receiver"/>
</dbReference>
<evidence type="ECO:0000313" key="25">
    <source>
        <dbReference type="Proteomes" id="UP001524586"/>
    </source>
</evidence>
<dbReference type="PROSITE" id="PS50110">
    <property type="entry name" value="RESPONSE_REGULATORY"/>
    <property type="match status" value="1"/>
</dbReference>
<evidence type="ECO:0000256" key="9">
    <source>
        <dbReference type="ARBA" id="ARBA00022777"/>
    </source>
</evidence>
<keyword evidence="11 17" id="KW-1133">Transmembrane helix</keyword>
<protein>
    <recommendedName>
        <fullName evidence="3">histidine kinase</fullName>
        <ecNumber evidence="3">2.7.13.3</ecNumber>
    </recommendedName>
</protein>
<dbReference type="SMART" id="SM00388">
    <property type="entry name" value="HisKA"/>
    <property type="match status" value="1"/>
</dbReference>
<comment type="caution">
    <text evidence="24">The sequence shown here is derived from an EMBL/GenBank/DDBJ whole genome shotgun (WGS) entry which is preliminary data.</text>
</comment>
<dbReference type="SUPFAM" id="SSF47226">
    <property type="entry name" value="Histidine-containing phosphotransfer domain, HPT domain"/>
    <property type="match status" value="1"/>
</dbReference>
<dbReference type="InterPro" id="IPR008207">
    <property type="entry name" value="Sig_transdc_His_kin_Hpt_dom"/>
</dbReference>
<comment type="subcellular location">
    <subcellularLocation>
        <location evidence="2">Cell inner membrane</location>
        <topology evidence="2">Multi-pass membrane protein</topology>
    </subcellularLocation>
</comment>
<feature type="domain" description="PAS" evidence="20">
    <location>
        <begin position="344"/>
        <end position="415"/>
    </location>
</feature>
<dbReference type="Pfam" id="PF08448">
    <property type="entry name" value="PAS_4"/>
    <property type="match status" value="1"/>
</dbReference>
<dbReference type="SMART" id="SM00091">
    <property type="entry name" value="PAS"/>
    <property type="match status" value="5"/>
</dbReference>
<evidence type="ECO:0000256" key="10">
    <source>
        <dbReference type="ARBA" id="ARBA00022840"/>
    </source>
</evidence>
<reference evidence="24 25" key="1">
    <citation type="submission" date="2022-07" db="EMBL/GenBank/DDBJ databases">
        <title>Methylomonas rivi sp. nov., Methylomonas rosea sp. nov., Methylomonas aureus sp. nov. and Methylomonas subterranea sp. nov., four novel methanotrophs isolated from a freshwater creek and the deep terrestrial subsurface.</title>
        <authorList>
            <person name="Abin C."/>
            <person name="Sankaranarayanan K."/>
            <person name="Garner C."/>
            <person name="Sindelar R."/>
            <person name="Kotary K."/>
            <person name="Garner R."/>
            <person name="Barclay S."/>
            <person name="Lawson P."/>
            <person name="Krumholz L."/>
        </authorList>
    </citation>
    <scope>NUCLEOTIDE SEQUENCE [LARGE SCALE GENOMIC DNA]</scope>
    <source>
        <strain evidence="24 25">WSC-6</strain>
    </source>
</reference>